<feature type="region of interest" description="Disordered" evidence="1">
    <location>
        <begin position="253"/>
        <end position="365"/>
    </location>
</feature>
<dbReference type="EMBL" id="JARJLG010000048">
    <property type="protein sequence ID" value="KAJ7760706.1"/>
    <property type="molecule type" value="Genomic_DNA"/>
</dbReference>
<feature type="compositionally biased region" description="Low complexity" evidence="1">
    <location>
        <begin position="253"/>
        <end position="269"/>
    </location>
</feature>
<organism evidence="2 3">
    <name type="scientific">Mycena maculata</name>
    <dbReference type="NCBI Taxonomy" id="230809"/>
    <lineage>
        <taxon>Eukaryota</taxon>
        <taxon>Fungi</taxon>
        <taxon>Dikarya</taxon>
        <taxon>Basidiomycota</taxon>
        <taxon>Agaricomycotina</taxon>
        <taxon>Agaricomycetes</taxon>
        <taxon>Agaricomycetidae</taxon>
        <taxon>Agaricales</taxon>
        <taxon>Marasmiineae</taxon>
        <taxon>Mycenaceae</taxon>
        <taxon>Mycena</taxon>
    </lineage>
</organism>
<comment type="caution">
    <text evidence="2">The sequence shown here is derived from an EMBL/GenBank/DDBJ whole genome shotgun (WGS) entry which is preliminary data.</text>
</comment>
<feature type="compositionally biased region" description="Low complexity" evidence="1">
    <location>
        <begin position="117"/>
        <end position="134"/>
    </location>
</feature>
<gene>
    <name evidence="2" type="ORF">DFH07DRAFT_957541</name>
</gene>
<keyword evidence="3" id="KW-1185">Reference proteome</keyword>
<feature type="compositionally biased region" description="Polar residues" evidence="1">
    <location>
        <begin position="99"/>
        <end position="116"/>
    </location>
</feature>
<feature type="region of interest" description="Disordered" evidence="1">
    <location>
        <begin position="99"/>
        <end position="197"/>
    </location>
</feature>
<name>A0AAD7JC28_9AGAR</name>
<proteinExistence type="predicted"/>
<accession>A0AAD7JC28</accession>
<evidence type="ECO:0000256" key="1">
    <source>
        <dbReference type="SAM" id="MobiDB-lite"/>
    </source>
</evidence>
<feature type="region of interest" description="Disordered" evidence="1">
    <location>
        <begin position="54"/>
        <end position="85"/>
    </location>
</feature>
<feature type="compositionally biased region" description="Basic and acidic residues" evidence="1">
    <location>
        <begin position="61"/>
        <end position="77"/>
    </location>
</feature>
<protein>
    <submittedName>
        <fullName evidence="2">Uncharacterized protein</fullName>
    </submittedName>
</protein>
<feature type="compositionally biased region" description="Polar residues" evidence="1">
    <location>
        <begin position="180"/>
        <end position="196"/>
    </location>
</feature>
<sequence length="365" mass="34815">MVNNIVRTATVVAVVAFNARSARGAAIPIVQSGSAAQVSATGFASEIPSGVGPVVGSASAHHPEESGKHECSAHHSQSDAPSIATGVPTASFISAITAGSSAPVSQPVRRQTSETDSVGGASAALSGVGAGPSAIPNLSDPSTPGSATFPKPSNKPEESGMPHWPCGPDANSHSGMPFQASASTLPTGAPGANSTGEGAAASAVLGADSTGEGAAASAVLGADSTGEGASATAVPTAASQLVRRQASEIGSVLGGASAAPSGVGAGPSAIPDPSDPLTGGSATFPQPSDKPEESGMPDWPCGDAKSHSGFSFHKSATEGATFSTDAPGVNPTGVPGASITGGGASASAVPSAPAKRGSSIVDELD</sequence>
<reference evidence="2" key="1">
    <citation type="submission" date="2023-03" db="EMBL/GenBank/DDBJ databases">
        <title>Massive genome expansion in bonnet fungi (Mycena s.s.) driven by repeated elements and novel gene families across ecological guilds.</title>
        <authorList>
            <consortium name="Lawrence Berkeley National Laboratory"/>
            <person name="Harder C.B."/>
            <person name="Miyauchi S."/>
            <person name="Viragh M."/>
            <person name="Kuo A."/>
            <person name="Thoen E."/>
            <person name="Andreopoulos B."/>
            <person name="Lu D."/>
            <person name="Skrede I."/>
            <person name="Drula E."/>
            <person name="Henrissat B."/>
            <person name="Morin E."/>
            <person name="Kohler A."/>
            <person name="Barry K."/>
            <person name="LaButti K."/>
            <person name="Morin E."/>
            <person name="Salamov A."/>
            <person name="Lipzen A."/>
            <person name="Mereny Z."/>
            <person name="Hegedus B."/>
            <person name="Baldrian P."/>
            <person name="Stursova M."/>
            <person name="Weitz H."/>
            <person name="Taylor A."/>
            <person name="Grigoriev I.V."/>
            <person name="Nagy L.G."/>
            <person name="Martin F."/>
            <person name="Kauserud H."/>
        </authorList>
    </citation>
    <scope>NUCLEOTIDE SEQUENCE</scope>
    <source>
        <strain evidence="2">CBHHK188m</strain>
    </source>
</reference>
<dbReference type="AlphaFoldDB" id="A0AAD7JC28"/>
<dbReference type="Proteomes" id="UP001215280">
    <property type="component" value="Unassembled WGS sequence"/>
</dbReference>
<feature type="compositionally biased region" description="Low complexity" evidence="1">
    <location>
        <begin position="345"/>
        <end position="354"/>
    </location>
</feature>
<evidence type="ECO:0000313" key="2">
    <source>
        <dbReference type="EMBL" id="KAJ7760706.1"/>
    </source>
</evidence>
<evidence type="ECO:0000313" key="3">
    <source>
        <dbReference type="Proteomes" id="UP001215280"/>
    </source>
</evidence>